<evidence type="ECO:0000256" key="1">
    <source>
        <dbReference type="ARBA" id="ARBA00004141"/>
    </source>
</evidence>
<feature type="domain" description="Ammonium transporter AmtB-like" evidence="11">
    <location>
        <begin position="20"/>
        <end position="452"/>
    </location>
</feature>
<keyword evidence="6 9" id="KW-0472">Membrane</keyword>
<evidence type="ECO:0000259" key="11">
    <source>
        <dbReference type="Pfam" id="PF00909"/>
    </source>
</evidence>
<organism evidence="12 13">
    <name type="scientific">Terrabacter terrigena</name>
    <dbReference type="NCBI Taxonomy" id="574718"/>
    <lineage>
        <taxon>Bacteria</taxon>
        <taxon>Bacillati</taxon>
        <taxon>Actinomycetota</taxon>
        <taxon>Actinomycetes</taxon>
        <taxon>Micrococcales</taxon>
        <taxon>Intrasporangiaceae</taxon>
        <taxon>Terrabacter</taxon>
    </lineage>
</organism>
<dbReference type="InterPro" id="IPR029020">
    <property type="entry name" value="Ammonium/urea_transptr"/>
</dbReference>
<evidence type="ECO:0000256" key="10">
    <source>
        <dbReference type="SAM" id="MobiDB-lite"/>
    </source>
</evidence>
<protein>
    <recommendedName>
        <fullName evidence="8 9">Ammonium transporter</fullName>
    </recommendedName>
</protein>
<gene>
    <name evidence="12" type="ORF">ACFQ2V_00985</name>
</gene>
<evidence type="ECO:0000256" key="8">
    <source>
        <dbReference type="ARBA" id="ARBA00050025"/>
    </source>
</evidence>
<dbReference type="SUPFAM" id="SSF111352">
    <property type="entry name" value="Ammonium transporter"/>
    <property type="match status" value="1"/>
</dbReference>
<evidence type="ECO:0000313" key="13">
    <source>
        <dbReference type="Proteomes" id="UP001597046"/>
    </source>
</evidence>
<feature type="transmembrane region" description="Helical" evidence="9">
    <location>
        <begin position="354"/>
        <end position="373"/>
    </location>
</feature>
<feature type="region of interest" description="Disordered" evidence="10">
    <location>
        <begin position="459"/>
        <end position="490"/>
    </location>
</feature>
<dbReference type="Gene3D" id="1.10.3430.10">
    <property type="entry name" value="Ammonium transporter AmtB like domains"/>
    <property type="match status" value="1"/>
</dbReference>
<keyword evidence="4 9" id="KW-0812">Transmembrane</keyword>
<dbReference type="InterPro" id="IPR024041">
    <property type="entry name" value="NH4_transpt_AmtB-like_dom"/>
</dbReference>
<feature type="transmembrane region" description="Helical" evidence="9">
    <location>
        <begin position="236"/>
        <end position="256"/>
    </location>
</feature>
<keyword evidence="5 9" id="KW-1133">Transmembrane helix</keyword>
<dbReference type="PANTHER" id="PTHR43029">
    <property type="entry name" value="AMMONIUM TRANSPORTER MEP2"/>
    <property type="match status" value="1"/>
</dbReference>
<comment type="similarity">
    <text evidence="2 9">Belongs to the ammonia transporter channel (TC 1.A.11.2) family.</text>
</comment>
<proteinExistence type="inferred from homology"/>
<feature type="transmembrane region" description="Helical" evidence="9">
    <location>
        <begin position="400"/>
        <end position="425"/>
    </location>
</feature>
<keyword evidence="7 9" id="KW-0924">Ammonia transport</keyword>
<evidence type="ECO:0000256" key="5">
    <source>
        <dbReference type="ARBA" id="ARBA00022989"/>
    </source>
</evidence>
<evidence type="ECO:0000256" key="3">
    <source>
        <dbReference type="ARBA" id="ARBA00022448"/>
    </source>
</evidence>
<sequence length="490" mass="49993">MSALTFVTADAPFTDSGNTAWVLAAAALVLFMTPGLALFYGGMVRTKSVLNMMMMSFITMGTVGTVWILWGYSETFANDVGGGLLGNPFEHFGLTGVLDAIYGYVPADAAAGTAAAGGIPGGAFVAFQVVFAIIAVALVSGAIADRAKFVTWTVFTVIWATLVYFPAAHWVFAFNGFAAETGGWIANKAEGLFLGGAGAYDFAGGTAIHINAGVAGLALAILLRKRVGWPKEPMRPHNLTLVMIGAGILWFGWFGFNAGSALSAGTLASGVWVNTLGATCTAMLGWLITEKIRDGHATSLGAASGVVAGLVAITPACATVSPWGALVVGLAAGVGCALAVGLKFRFGFDDSLDVVGVHLVGGLIGTLLIGFLADATNSPTGTAGLSMNDGLFLGGGLGQLGAQALGAFAVLIYSFVVTFAIGWVLHKTMGFTVSEEEEVSGIDLLEHAETAYDLGSFTGGSRSLPSSGVVAERTRQAVADEPSSKEGASA</sequence>
<evidence type="ECO:0000256" key="2">
    <source>
        <dbReference type="ARBA" id="ARBA00005887"/>
    </source>
</evidence>
<comment type="subcellular location">
    <subcellularLocation>
        <location evidence="9">Cell membrane</location>
        <topology evidence="9">Multi-pass membrane protein</topology>
    </subcellularLocation>
    <subcellularLocation>
        <location evidence="1">Membrane</location>
        <topology evidence="1">Multi-pass membrane protein</topology>
    </subcellularLocation>
</comment>
<evidence type="ECO:0000313" key="12">
    <source>
        <dbReference type="EMBL" id="MFD1052865.1"/>
    </source>
</evidence>
<feature type="transmembrane region" description="Helical" evidence="9">
    <location>
        <begin position="123"/>
        <end position="143"/>
    </location>
</feature>
<keyword evidence="3 9" id="KW-0813">Transport</keyword>
<feature type="transmembrane region" description="Helical" evidence="9">
    <location>
        <begin position="323"/>
        <end position="342"/>
    </location>
</feature>
<accession>A0ABW3MTU4</accession>
<dbReference type="PANTHER" id="PTHR43029:SF10">
    <property type="entry name" value="AMMONIUM TRANSPORTER MEP2"/>
    <property type="match status" value="1"/>
</dbReference>
<evidence type="ECO:0000256" key="9">
    <source>
        <dbReference type="RuleBase" id="RU362002"/>
    </source>
</evidence>
<feature type="transmembrane region" description="Helical" evidence="9">
    <location>
        <begin position="52"/>
        <end position="70"/>
    </location>
</feature>
<dbReference type="InterPro" id="IPR001905">
    <property type="entry name" value="Ammonium_transpt"/>
</dbReference>
<feature type="transmembrane region" description="Helical" evidence="9">
    <location>
        <begin position="202"/>
        <end position="224"/>
    </location>
</feature>
<dbReference type="EMBL" id="JBHTKH010000001">
    <property type="protein sequence ID" value="MFD1052865.1"/>
    <property type="molecule type" value="Genomic_DNA"/>
</dbReference>
<evidence type="ECO:0000256" key="4">
    <source>
        <dbReference type="ARBA" id="ARBA00022692"/>
    </source>
</evidence>
<feature type="transmembrane region" description="Helical" evidence="9">
    <location>
        <begin position="20"/>
        <end position="40"/>
    </location>
</feature>
<dbReference type="Pfam" id="PF00909">
    <property type="entry name" value="Ammonium_transp"/>
    <property type="match status" value="1"/>
</dbReference>
<reference evidence="13" key="1">
    <citation type="journal article" date="2019" name="Int. J. Syst. Evol. Microbiol.">
        <title>The Global Catalogue of Microorganisms (GCM) 10K type strain sequencing project: providing services to taxonomists for standard genome sequencing and annotation.</title>
        <authorList>
            <consortium name="The Broad Institute Genomics Platform"/>
            <consortium name="The Broad Institute Genome Sequencing Center for Infectious Disease"/>
            <person name="Wu L."/>
            <person name="Ma J."/>
        </authorList>
    </citation>
    <scope>NUCLEOTIDE SEQUENCE [LARGE SCALE GENOMIC DNA]</scope>
    <source>
        <strain evidence="13">CCUG 57508</strain>
    </source>
</reference>
<feature type="transmembrane region" description="Helical" evidence="9">
    <location>
        <begin position="150"/>
        <end position="172"/>
    </location>
</feature>
<evidence type="ECO:0000256" key="6">
    <source>
        <dbReference type="ARBA" id="ARBA00023136"/>
    </source>
</evidence>
<dbReference type="RefSeq" id="WP_386050045.1">
    <property type="nucleotide sequence ID" value="NZ_JBHTKH010000001.1"/>
</dbReference>
<dbReference type="NCBIfam" id="TIGR00836">
    <property type="entry name" value="amt"/>
    <property type="match status" value="1"/>
</dbReference>
<feature type="transmembrane region" description="Helical" evidence="9">
    <location>
        <begin position="262"/>
        <end position="288"/>
    </location>
</feature>
<comment type="caution">
    <text evidence="12">The sequence shown here is derived from an EMBL/GenBank/DDBJ whole genome shotgun (WGS) entry which is preliminary data.</text>
</comment>
<name>A0ABW3MTU4_9MICO</name>
<keyword evidence="13" id="KW-1185">Reference proteome</keyword>
<dbReference type="Proteomes" id="UP001597046">
    <property type="component" value="Unassembled WGS sequence"/>
</dbReference>
<evidence type="ECO:0000256" key="7">
    <source>
        <dbReference type="ARBA" id="ARBA00023177"/>
    </source>
</evidence>
<feature type="transmembrane region" description="Helical" evidence="9">
    <location>
        <begin position="300"/>
        <end position="317"/>
    </location>
</feature>